<evidence type="ECO:0000313" key="4">
    <source>
        <dbReference type="EMBL" id="MFD1606687.1"/>
    </source>
</evidence>
<dbReference type="EMBL" id="JBHUDE010000011">
    <property type="protein sequence ID" value="MFD1606687.1"/>
    <property type="molecule type" value="Genomic_DNA"/>
</dbReference>
<dbReference type="InterPro" id="IPR036186">
    <property type="entry name" value="Serpin_sf"/>
</dbReference>
<gene>
    <name evidence="4" type="ORF">ACFSBH_03290</name>
</gene>
<dbReference type="PANTHER" id="PTHR11461">
    <property type="entry name" value="SERINE PROTEASE INHIBITOR, SERPIN"/>
    <property type="match status" value="1"/>
</dbReference>
<accession>A0ABW4HNI2</accession>
<dbReference type="CDD" id="cd19588">
    <property type="entry name" value="serpin_miropin-like"/>
    <property type="match status" value="1"/>
</dbReference>
<comment type="caution">
    <text evidence="4">The sequence shown here is derived from an EMBL/GenBank/DDBJ whole genome shotgun (WGS) entry which is preliminary data.</text>
</comment>
<organism evidence="4 5">
    <name type="scientific">Oceanobacillus luteolus</name>
    <dbReference type="NCBI Taxonomy" id="1274358"/>
    <lineage>
        <taxon>Bacteria</taxon>
        <taxon>Bacillati</taxon>
        <taxon>Bacillota</taxon>
        <taxon>Bacilli</taxon>
        <taxon>Bacillales</taxon>
        <taxon>Bacillaceae</taxon>
        <taxon>Oceanobacillus</taxon>
    </lineage>
</organism>
<feature type="signal peptide" evidence="2">
    <location>
        <begin position="1"/>
        <end position="18"/>
    </location>
</feature>
<dbReference type="PROSITE" id="PS51257">
    <property type="entry name" value="PROKAR_LIPOPROTEIN"/>
    <property type="match status" value="1"/>
</dbReference>
<sequence>MQKIVMVILLVSILAACATSNVENEEDERDHVEGEVNTLVHANNQLAFDLLAEISNDTADNVFLSPASLYIALSLVYNGADGETKSEMDELLGFKEVNQLNQSNQSFYQQLMNEKSGITLQIANSIWLNDEFQFQRDFQDSMNEFYEAEISEVDIADPSTTDLINNWVKENTEGRIEEIVEGPLDPEIVTFLINAIYLDAAWQHAFDSNSTHTSEFHLLDNSTKEVEMMMQVEQFDYLEQSDFQGIVLPYGDGQMSMQIFLPKEGIDDFDEKFTLEKWESWQHDFQKEDVQVMLPAFEVEFEATLNEALEDLGMTTAFNEHANFSKLVKETDEVYISEIKQKTFLLVDEEGTEAAGATSVEMSTTSMPGNGPSVMEINRPFFLVIIDEQTDAILFTGKITEPPARSK</sequence>
<dbReference type="SUPFAM" id="SSF56574">
    <property type="entry name" value="Serpins"/>
    <property type="match status" value="1"/>
</dbReference>
<dbReference type="PROSITE" id="PS00284">
    <property type="entry name" value="SERPIN"/>
    <property type="match status" value="1"/>
</dbReference>
<dbReference type="Proteomes" id="UP001597221">
    <property type="component" value="Unassembled WGS sequence"/>
</dbReference>
<name>A0ABW4HNI2_9BACI</name>
<dbReference type="InterPro" id="IPR000215">
    <property type="entry name" value="Serpin_fam"/>
</dbReference>
<dbReference type="InterPro" id="IPR042178">
    <property type="entry name" value="Serpin_sf_1"/>
</dbReference>
<evidence type="ECO:0000313" key="5">
    <source>
        <dbReference type="Proteomes" id="UP001597221"/>
    </source>
</evidence>
<evidence type="ECO:0000256" key="1">
    <source>
        <dbReference type="RuleBase" id="RU000411"/>
    </source>
</evidence>
<comment type="similarity">
    <text evidence="1">Belongs to the serpin family.</text>
</comment>
<dbReference type="InterPro" id="IPR023795">
    <property type="entry name" value="Serpin_CS"/>
</dbReference>
<feature type="domain" description="Serpin" evidence="3">
    <location>
        <begin position="48"/>
        <end position="402"/>
    </location>
</feature>
<dbReference type="PANTHER" id="PTHR11461:SF211">
    <property type="entry name" value="GH10112P-RELATED"/>
    <property type="match status" value="1"/>
</dbReference>
<dbReference type="RefSeq" id="WP_251513657.1">
    <property type="nucleotide sequence ID" value="NZ_JAMBON010000012.1"/>
</dbReference>
<dbReference type="SMART" id="SM00093">
    <property type="entry name" value="SERPIN"/>
    <property type="match status" value="1"/>
</dbReference>
<proteinExistence type="inferred from homology"/>
<dbReference type="Pfam" id="PF00079">
    <property type="entry name" value="Serpin"/>
    <property type="match status" value="1"/>
</dbReference>
<evidence type="ECO:0000259" key="3">
    <source>
        <dbReference type="SMART" id="SM00093"/>
    </source>
</evidence>
<dbReference type="Gene3D" id="3.30.497.10">
    <property type="entry name" value="Antithrombin, subunit I, domain 2"/>
    <property type="match status" value="1"/>
</dbReference>
<keyword evidence="5" id="KW-1185">Reference proteome</keyword>
<feature type="chain" id="PRO_5047344474" evidence="2">
    <location>
        <begin position="19"/>
        <end position="407"/>
    </location>
</feature>
<reference evidence="5" key="1">
    <citation type="journal article" date="2019" name="Int. J. Syst. Evol. Microbiol.">
        <title>The Global Catalogue of Microorganisms (GCM) 10K type strain sequencing project: providing services to taxonomists for standard genome sequencing and annotation.</title>
        <authorList>
            <consortium name="The Broad Institute Genomics Platform"/>
            <consortium name="The Broad Institute Genome Sequencing Center for Infectious Disease"/>
            <person name="Wu L."/>
            <person name="Ma J."/>
        </authorList>
    </citation>
    <scope>NUCLEOTIDE SEQUENCE [LARGE SCALE GENOMIC DNA]</scope>
    <source>
        <strain evidence="5">CGMCC 1.12376</strain>
    </source>
</reference>
<dbReference type="InterPro" id="IPR023796">
    <property type="entry name" value="Serpin_dom"/>
</dbReference>
<dbReference type="InterPro" id="IPR042185">
    <property type="entry name" value="Serpin_sf_2"/>
</dbReference>
<protein>
    <submittedName>
        <fullName evidence="4">Serpin family protein</fullName>
    </submittedName>
</protein>
<dbReference type="Gene3D" id="2.30.39.10">
    <property type="entry name" value="Alpha-1-antitrypsin, domain 1"/>
    <property type="match status" value="1"/>
</dbReference>
<keyword evidence="2" id="KW-0732">Signal</keyword>
<evidence type="ECO:0000256" key="2">
    <source>
        <dbReference type="SAM" id="SignalP"/>
    </source>
</evidence>